<dbReference type="STRING" id="2512241.A0A553HUX0"/>
<evidence type="ECO:0000256" key="7">
    <source>
        <dbReference type="SAM" id="MobiDB-lite"/>
    </source>
</evidence>
<evidence type="ECO:0000256" key="6">
    <source>
        <dbReference type="PROSITE-ProRule" id="PRU00221"/>
    </source>
</evidence>
<keyword evidence="3 6" id="KW-0853">WD repeat</keyword>
<evidence type="ECO:0000313" key="8">
    <source>
        <dbReference type="EMBL" id="TRX91745.1"/>
    </source>
</evidence>
<comment type="subcellular location">
    <subcellularLocation>
        <location evidence="1">Nucleus</location>
    </subcellularLocation>
</comment>
<dbReference type="InterPro" id="IPR037867">
    <property type="entry name" value="Swd2/WDR82"/>
</dbReference>
<dbReference type="PANTHER" id="PTHR19861:SF0">
    <property type="entry name" value="WD REPEAT-CONTAINING PROTEIN 82"/>
    <property type="match status" value="1"/>
</dbReference>
<feature type="region of interest" description="Disordered" evidence="7">
    <location>
        <begin position="484"/>
        <end position="526"/>
    </location>
</feature>
<dbReference type="SUPFAM" id="SSF50978">
    <property type="entry name" value="WD40 repeat-like"/>
    <property type="match status" value="1"/>
</dbReference>
<dbReference type="Proteomes" id="UP000319160">
    <property type="component" value="Unassembled WGS sequence"/>
</dbReference>
<dbReference type="InterPro" id="IPR036322">
    <property type="entry name" value="WD40_repeat_dom_sf"/>
</dbReference>
<proteinExistence type="inferred from homology"/>
<sequence length="526" mass="58227">MASTPMDIDRVESASPANGTPSLYIARTLAHNLPSTSAVPDIVANFRPTKLFKRDEAKDSRSQPYVLSLDYDDPGELLMTSESDEAIQIYKIREGRHDKQLLSKKYGVKLAKFTRNSSSIIYASTKQNDAIRYLTTHDNAFIRYFEGHEGAVTNLAMHPGSDDFISCSKDNTVRLWNTGTKNATGVLHLNTPYLAAFDPSGQVFAVGSPSAGQVLIYDHRNFDKAPVSMFDVVESCASVDTDQLMKGWTKLEFSNDGKTILLGTKGGGHFLLDSFKGHLKAYLQKPEGRTNRMAPGEDTAMNGGWNSTNVESSGDCCFTPDGRFVIGGTKQGVVVWDTLAHVGENKTLSPTHTIEDLRQAAVVAFNPRFNFFATADQEVMFWLPDPHALQLPRDLSSELKWDGDGGNRKVCPTFVTSCSNQIGLKFKNRARSLSGHDHCFLSHLDSREPRAFKGVGLTLLAELVVLIKILTSIVVHERTKPYNVVRNNAQPTPPHSTDPNDNTFPSHTHIADDPGYYSRRRDKSRQ</sequence>
<evidence type="ECO:0000256" key="4">
    <source>
        <dbReference type="ARBA" id="ARBA00022737"/>
    </source>
</evidence>
<dbReference type="PANTHER" id="PTHR19861">
    <property type="entry name" value="WD40 REPEAT PROTEIN SWD2"/>
    <property type="match status" value="1"/>
</dbReference>
<evidence type="ECO:0000256" key="2">
    <source>
        <dbReference type="ARBA" id="ARBA00005616"/>
    </source>
</evidence>
<keyword evidence="5" id="KW-0539">Nucleus</keyword>
<dbReference type="Gene3D" id="2.130.10.10">
    <property type="entry name" value="YVTN repeat-like/Quinoprotein amine dehydrogenase"/>
    <property type="match status" value="2"/>
</dbReference>
<name>A0A553HUX0_9PEZI</name>
<feature type="repeat" description="WD" evidence="6">
    <location>
        <begin position="145"/>
        <end position="186"/>
    </location>
</feature>
<feature type="compositionally biased region" description="Polar residues" evidence="7">
    <location>
        <begin position="497"/>
        <end position="506"/>
    </location>
</feature>
<evidence type="ECO:0000256" key="3">
    <source>
        <dbReference type="ARBA" id="ARBA00022574"/>
    </source>
</evidence>
<dbReference type="SMART" id="SM00320">
    <property type="entry name" value="WD40"/>
    <property type="match status" value="5"/>
</dbReference>
<accession>A0A553HUX0</accession>
<dbReference type="OrthoDB" id="27537at2759"/>
<dbReference type="EMBL" id="VFLP01000042">
    <property type="protein sequence ID" value="TRX91745.1"/>
    <property type="molecule type" value="Genomic_DNA"/>
</dbReference>
<keyword evidence="4" id="KW-0677">Repeat</keyword>
<evidence type="ECO:0000256" key="1">
    <source>
        <dbReference type="ARBA" id="ARBA00004123"/>
    </source>
</evidence>
<dbReference type="PROSITE" id="PS50082">
    <property type="entry name" value="WD_REPEATS_2"/>
    <property type="match status" value="1"/>
</dbReference>
<protein>
    <submittedName>
        <fullName evidence="8">Uncharacterized protein</fullName>
    </submittedName>
</protein>
<dbReference type="InterPro" id="IPR015943">
    <property type="entry name" value="WD40/YVTN_repeat-like_dom_sf"/>
</dbReference>
<dbReference type="InterPro" id="IPR001680">
    <property type="entry name" value="WD40_rpt"/>
</dbReference>
<evidence type="ECO:0000256" key="5">
    <source>
        <dbReference type="ARBA" id="ARBA00023242"/>
    </source>
</evidence>
<evidence type="ECO:0000313" key="9">
    <source>
        <dbReference type="Proteomes" id="UP000319160"/>
    </source>
</evidence>
<dbReference type="GO" id="GO:0016070">
    <property type="term" value="P:RNA metabolic process"/>
    <property type="evidence" value="ECO:0007669"/>
    <property type="project" value="UniProtKB-ARBA"/>
</dbReference>
<dbReference type="PROSITE" id="PS50294">
    <property type="entry name" value="WD_REPEATS_REGION"/>
    <property type="match status" value="1"/>
</dbReference>
<keyword evidence="9" id="KW-1185">Reference proteome</keyword>
<dbReference type="AlphaFoldDB" id="A0A553HUX0"/>
<organism evidence="8 9">
    <name type="scientific">Xylaria flabelliformis</name>
    <dbReference type="NCBI Taxonomy" id="2512241"/>
    <lineage>
        <taxon>Eukaryota</taxon>
        <taxon>Fungi</taxon>
        <taxon>Dikarya</taxon>
        <taxon>Ascomycota</taxon>
        <taxon>Pezizomycotina</taxon>
        <taxon>Sordariomycetes</taxon>
        <taxon>Xylariomycetidae</taxon>
        <taxon>Xylariales</taxon>
        <taxon>Xylariaceae</taxon>
        <taxon>Xylaria</taxon>
    </lineage>
</organism>
<dbReference type="GO" id="GO:0048188">
    <property type="term" value="C:Set1C/COMPASS complex"/>
    <property type="evidence" value="ECO:0007669"/>
    <property type="project" value="TreeGrafter"/>
</dbReference>
<gene>
    <name evidence="8" type="ORF">FHL15_007298</name>
</gene>
<comment type="similarity">
    <text evidence="2">Belongs to the WD repeat SWD2 family.</text>
</comment>
<comment type="caution">
    <text evidence="8">The sequence shown here is derived from an EMBL/GenBank/DDBJ whole genome shotgun (WGS) entry which is preliminary data.</text>
</comment>
<dbReference type="GO" id="GO:0003682">
    <property type="term" value="F:chromatin binding"/>
    <property type="evidence" value="ECO:0007669"/>
    <property type="project" value="TreeGrafter"/>
</dbReference>
<reference evidence="9" key="1">
    <citation type="submission" date="2019-06" db="EMBL/GenBank/DDBJ databases">
        <title>Draft genome sequence of the griseofulvin-producing fungus Xylaria cubensis strain G536.</title>
        <authorList>
            <person name="Mead M.E."/>
            <person name="Raja H.A."/>
            <person name="Steenwyk J.L."/>
            <person name="Knowles S.L."/>
            <person name="Oberlies N.H."/>
            <person name="Rokas A."/>
        </authorList>
    </citation>
    <scope>NUCLEOTIDE SEQUENCE [LARGE SCALE GENOMIC DNA]</scope>
    <source>
        <strain evidence="9">G536</strain>
    </source>
</reference>
<dbReference type="Pfam" id="PF00400">
    <property type="entry name" value="WD40"/>
    <property type="match status" value="1"/>
</dbReference>